<dbReference type="OrthoDB" id="9806249at2"/>
<evidence type="ECO:0000256" key="2">
    <source>
        <dbReference type="ARBA" id="ARBA00022679"/>
    </source>
</evidence>
<keyword evidence="6" id="KW-1185">Reference proteome</keyword>
<dbReference type="GO" id="GO:0004001">
    <property type="term" value="F:adenosine kinase activity"/>
    <property type="evidence" value="ECO:0007669"/>
    <property type="project" value="UniProtKB-EC"/>
</dbReference>
<dbReference type="PANTHER" id="PTHR43320">
    <property type="entry name" value="SUGAR KINASE"/>
    <property type="match status" value="1"/>
</dbReference>
<evidence type="ECO:0000256" key="1">
    <source>
        <dbReference type="ARBA" id="ARBA00010688"/>
    </source>
</evidence>
<dbReference type="InterPro" id="IPR052700">
    <property type="entry name" value="Carb_kinase_PfkB-like"/>
</dbReference>
<dbReference type="EMBL" id="CP003199">
    <property type="protein sequence ID" value="AEW45953.1"/>
    <property type="molecule type" value="Genomic_DNA"/>
</dbReference>
<keyword evidence="3 5" id="KW-0418">Kinase</keyword>
<dbReference type="PANTHER" id="PTHR43320:SF3">
    <property type="entry name" value="CARBOHYDRATE KINASE PFKB DOMAIN-CONTAINING PROTEIN"/>
    <property type="match status" value="1"/>
</dbReference>
<keyword evidence="2 5" id="KW-0808">Transferase</keyword>
<evidence type="ECO:0000259" key="4">
    <source>
        <dbReference type="Pfam" id="PF00294"/>
    </source>
</evidence>
<dbReference type="Gene3D" id="3.30.1110.10">
    <property type="match status" value="1"/>
</dbReference>
<organism evidence="5 6">
    <name type="scientific">Mycoplasma haemocanis (strain Illinois)</name>
    <dbReference type="NCBI Taxonomy" id="1111676"/>
    <lineage>
        <taxon>Bacteria</taxon>
        <taxon>Bacillati</taxon>
        <taxon>Mycoplasmatota</taxon>
        <taxon>Mollicutes</taxon>
        <taxon>Mycoplasmataceae</taxon>
        <taxon>Mycoplasma</taxon>
    </lineage>
</organism>
<reference evidence="5 6" key="1">
    <citation type="journal article" date="2012" name="J. Bacteriol.">
        <title>Complete genome sequence of Mycoplasma haemocanis strain Illinois.</title>
        <authorList>
            <person name="do Nascimento N.C."/>
            <person name="Guimaraes A.M."/>
            <person name="Santos A.P."/>
            <person name="Sanmiguel P.J."/>
            <person name="Messick J.B."/>
        </authorList>
    </citation>
    <scope>NUCLEOTIDE SEQUENCE [LARGE SCALE GENOMIC DNA]</scope>
    <source>
        <strain evidence="5 6">Illinois</strain>
    </source>
</reference>
<sequence>MKKSILCLGNPVFDTFASVSDDILLSNNIEKGSAPILDPKKVIEITSKINFISANCGGSAANIAKGIAILGGRAGLFGQYADDKEGNIIRDSLKKHGVVNHCSVEKGAMTTQINVLVTPDAQRTMIAIFGASHTMDPKAVDYSIVDSYDYFLLEGYQFCNQRLIDISYAFLKRIKEKNISLILSISNIFCVESYYQHMKCFADSARIIVGNEEEFLKLFNFDDIDKLLDYLQPQCSSSEKYEMIMVTVGPKGAYILWEGKKIFVEAPDVKTPVDTTGAGDYFVAGLLYGYFQGYDMSINNKIAQIMAKDIISKFGSNLSLEIVDEVKKLLS</sequence>
<accession>H6N8I1</accession>
<proteinExistence type="inferred from homology"/>
<dbReference type="InterPro" id="IPR002173">
    <property type="entry name" value="Carboh/pur_kinase_PfkB_CS"/>
</dbReference>
<dbReference type="InterPro" id="IPR011611">
    <property type="entry name" value="PfkB_dom"/>
</dbReference>
<dbReference type="SUPFAM" id="SSF53613">
    <property type="entry name" value="Ribokinase-like"/>
    <property type="match status" value="1"/>
</dbReference>
<dbReference type="CDD" id="cd01168">
    <property type="entry name" value="adenosine_kinase"/>
    <property type="match status" value="1"/>
</dbReference>
<dbReference type="Pfam" id="PF00294">
    <property type="entry name" value="PfkB"/>
    <property type="match status" value="1"/>
</dbReference>
<dbReference type="EC" id="2.7.1.20" evidence="5"/>
<dbReference type="STRING" id="1111676.MHC_05495"/>
<protein>
    <submittedName>
        <fullName evidence="5">PfkB kinase family protein</fullName>
        <ecNumber evidence="5">2.7.1.20</ecNumber>
    </submittedName>
</protein>
<comment type="similarity">
    <text evidence="1">Belongs to the carbohydrate kinase PfkB family.</text>
</comment>
<dbReference type="KEGG" id="mhe:MHC_05495"/>
<dbReference type="Proteomes" id="UP000009135">
    <property type="component" value="Chromosome"/>
</dbReference>
<gene>
    <name evidence="5" type="ordered locus">MHC_05495</name>
</gene>
<dbReference type="HOGENOM" id="CLU_027634_5_1_14"/>
<evidence type="ECO:0000313" key="6">
    <source>
        <dbReference type="Proteomes" id="UP000009135"/>
    </source>
</evidence>
<dbReference type="PROSITE" id="PS00584">
    <property type="entry name" value="PFKB_KINASES_2"/>
    <property type="match status" value="1"/>
</dbReference>
<dbReference type="InterPro" id="IPR029056">
    <property type="entry name" value="Ribokinase-like"/>
</dbReference>
<name>H6N8I1_MYCHN</name>
<dbReference type="Gene3D" id="3.40.1190.20">
    <property type="match status" value="1"/>
</dbReference>
<evidence type="ECO:0000313" key="5">
    <source>
        <dbReference type="EMBL" id="AEW45953.1"/>
    </source>
</evidence>
<feature type="domain" description="Carbohydrate kinase PfkB" evidence="4">
    <location>
        <begin position="53"/>
        <end position="321"/>
    </location>
</feature>
<evidence type="ECO:0000256" key="3">
    <source>
        <dbReference type="ARBA" id="ARBA00022777"/>
    </source>
</evidence>
<dbReference type="AlphaFoldDB" id="H6N8I1"/>